<feature type="transmembrane region" description="Helical" evidence="2">
    <location>
        <begin position="28"/>
        <end position="51"/>
    </location>
</feature>
<protein>
    <recommendedName>
        <fullName evidence="5">TNF family profile domain-containing protein</fullName>
    </recommendedName>
</protein>
<keyword evidence="4" id="KW-1185">Reference proteome</keyword>
<evidence type="ECO:0000256" key="2">
    <source>
        <dbReference type="SAM" id="Phobius"/>
    </source>
</evidence>
<comment type="caution">
    <text evidence="3">The sequence shown here is derived from an EMBL/GenBank/DDBJ whole genome shotgun (WGS) entry which is preliminary data.</text>
</comment>
<dbReference type="AlphaFoldDB" id="A0A7J6BWE6"/>
<evidence type="ECO:0000256" key="1">
    <source>
        <dbReference type="SAM" id="MobiDB-lite"/>
    </source>
</evidence>
<evidence type="ECO:0008006" key="5">
    <source>
        <dbReference type="Google" id="ProtNLM"/>
    </source>
</evidence>
<gene>
    <name evidence="3" type="ORF">G5714_019432</name>
</gene>
<dbReference type="Proteomes" id="UP000579812">
    <property type="component" value="Unassembled WGS sequence"/>
</dbReference>
<dbReference type="EMBL" id="JAAMOB010000020">
    <property type="protein sequence ID" value="KAF4099306.1"/>
    <property type="molecule type" value="Genomic_DNA"/>
</dbReference>
<keyword evidence="2" id="KW-1133">Transmembrane helix</keyword>
<evidence type="ECO:0000313" key="4">
    <source>
        <dbReference type="Proteomes" id="UP000579812"/>
    </source>
</evidence>
<accession>A0A7J6BWE6</accession>
<dbReference type="OrthoDB" id="8928203at2759"/>
<keyword evidence="2" id="KW-0472">Membrane</keyword>
<proteinExistence type="predicted"/>
<reference evidence="3 4" key="1">
    <citation type="submission" date="2020-04" db="EMBL/GenBank/DDBJ databases">
        <title>Chromosome-level genome assembly of a cyprinid fish Onychostoma macrolepis by integration of Nanopore Sequencing, Bionano and Hi-C technology.</title>
        <authorList>
            <person name="Wang D."/>
        </authorList>
    </citation>
    <scope>NUCLEOTIDE SEQUENCE [LARGE SCALE GENOMIC DNA]</scope>
    <source>
        <strain evidence="3">SWU-2019</strain>
        <tissue evidence="3">Muscle</tissue>
    </source>
</reference>
<name>A0A7J6BWE6_9TELE</name>
<keyword evidence="2" id="KW-0812">Transmembrane</keyword>
<feature type="region of interest" description="Disordered" evidence="1">
    <location>
        <begin position="1"/>
        <end position="20"/>
    </location>
</feature>
<evidence type="ECO:0000313" key="3">
    <source>
        <dbReference type="EMBL" id="KAF4099306.1"/>
    </source>
</evidence>
<organism evidence="3 4">
    <name type="scientific">Onychostoma macrolepis</name>
    <dbReference type="NCBI Taxonomy" id="369639"/>
    <lineage>
        <taxon>Eukaryota</taxon>
        <taxon>Metazoa</taxon>
        <taxon>Chordata</taxon>
        <taxon>Craniata</taxon>
        <taxon>Vertebrata</taxon>
        <taxon>Euteleostomi</taxon>
        <taxon>Actinopterygii</taxon>
        <taxon>Neopterygii</taxon>
        <taxon>Teleostei</taxon>
        <taxon>Ostariophysi</taxon>
        <taxon>Cypriniformes</taxon>
        <taxon>Cyprinidae</taxon>
        <taxon>Acrossocheilinae</taxon>
        <taxon>Onychostoma</taxon>
    </lineage>
</organism>
<sequence length="200" mass="22455">MDSKDAQESLESGGGGARCRCSNGRRTAAAVLIIQSLLTAACAAFSLKILLNQQQQQTFSQDNGIFMQMLDLDSDELRFTAIWNQSVDLNNQKRVKLSCAGPYMVYLWACVKSYGTQKAVNLTLKQENKLERGNKFHLEPGCQEMQSVFMLSNNSEVTVKVEHTEDNFKIERLFLGLHYMLGAQCFSHPLEKPSKSEDAF</sequence>